<protein>
    <submittedName>
        <fullName evidence="4">TetR/AcrR family transcriptional regulator</fullName>
    </submittedName>
</protein>
<feature type="DNA-binding region" description="H-T-H motif" evidence="2">
    <location>
        <begin position="39"/>
        <end position="58"/>
    </location>
</feature>
<dbReference type="Proteomes" id="UP001500506">
    <property type="component" value="Unassembled WGS sequence"/>
</dbReference>
<dbReference type="InterPro" id="IPR001647">
    <property type="entry name" value="HTH_TetR"/>
</dbReference>
<organism evidence="4 5">
    <name type="scientific">Agromyces humatus</name>
    <dbReference type="NCBI Taxonomy" id="279573"/>
    <lineage>
        <taxon>Bacteria</taxon>
        <taxon>Bacillati</taxon>
        <taxon>Actinomycetota</taxon>
        <taxon>Actinomycetes</taxon>
        <taxon>Micrococcales</taxon>
        <taxon>Microbacteriaceae</taxon>
        <taxon>Agromyces</taxon>
    </lineage>
</organism>
<dbReference type="Gene3D" id="1.10.357.10">
    <property type="entry name" value="Tetracycline Repressor, domain 2"/>
    <property type="match status" value="1"/>
</dbReference>
<feature type="domain" description="HTH tetR-type" evidence="3">
    <location>
        <begin position="18"/>
        <end position="76"/>
    </location>
</feature>
<dbReference type="PANTHER" id="PTHR30055:SF235">
    <property type="entry name" value="TRANSCRIPTIONAL REGULATORY PROTEIN"/>
    <property type="match status" value="1"/>
</dbReference>
<dbReference type="InterPro" id="IPR036271">
    <property type="entry name" value="Tet_transcr_reg_TetR-rel_C_sf"/>
</dbReference>
<dbReference type="PANTHER" id="PTHR30055">
    <property type="entry name" value="HTH-TYPE TRANSCRIPTIONAL REGULATOR RUTR"/>
    <property type="match status" value="1"/>
</dbReference>
<evidence type="ECO:0000313" key="4">
    <source>
        <dbReference type="EMBL" id="GAA1759559.1"/>
    </source>
</evidence>
<dbReference type="SUPFAM" id="SSF46689">
    <property type="entry name" value="Homeodomain-like"/>
    <property type="match status" value="1"/>
</dbReference>
<evidence type="ECO:0000313" key="5">
    <source>
        <dbReference type="Proteomes" id="UP001500506"/>
    </source>
</evidence>
<proteinExistence type="predicted"/>
<dbReference type="Pfam" id="PF00440">
    <property type="entry name" value="TetR_N"/>
    <property type="match status" value="1"/>
</dbReference>
<dbReference type="PROSITE" id="PS50977">
    <property type="entry name" value="HTH_TETR_2"/>
    <property type="match status" value="1"/>
</dbReference>
<dbReference type="EMBL" id="BAAANH010000003">
    <property type="protein sequence ID" value="GAA1759559.1"/>
    <property type="molecule type" value="Genomic_DNA"/>
</dbReference>
<dbReference type="SUPFAM" id="SSF48498">
    <property type="entry name" value="Tetracyclin repressor-like, C-terminal domain"/>
    <property type="match status" value="1"/>
</dbReference>
<keyword evidence="1 2" id="KW-0238">DNA-binding</keyword>
<reference evidence="5" key="1">
    <citation type="journal article" date="2019" name="Int. J. Syst. Evol. Microbiol.">
        <title>The Global Catalogue of Microorganisms (GCM) 10K type strain sequencing project: providing services to taxonomists for standard genome sequencing and annotation.</title>
        <authorList>
            <consortium name="The Broad Institute Genomics Platform"/>
            <consortium name="The Broad Institute Genome Sequencing Center for Infectious Disease"/>
            <person name="Wu L."/>
            <person name="Ma J."/>
        </authorList>
    </citation>
    <scope>NUCLEOTIDE SEQUENCE [LARGE SCALE GENOMIC DNA]</scope>
    <source>
        <strain evidence="5">JCM 14319</strain>
    </source>
</reference>
<evidence type="ECO:0000259" key="3">
    <source>
        <dbReference type="PROSITE" id="PS50977"/>
    </source>
</evidence>
<name>A0ABP4WPF8_9MICO</name>
<accession>A0ABP4WPF8</accession>
<dbReference type="InterPro" id="IPR050109">
    <property type="entry name" value="HTH-type_TetR-like_transc_reg"/>
</dbReference>
<keyword evidence="5" id="KW-1185">Reference proteome</keyword>
<evidence type="ECO:0000256" key="1">
    <source>
        <dbReference type="ARBA" id="ARBA00023125"/>
    </source>
</evidence>
<gene>
    <name evidence="4" type="ORF">GCM10009747_18250</name>
</gene>
<comment type="caution">
    <text evidence="4">The sequence shown here is derived from an EMBL/GenBank/DDBJ whole genome shotgun (WGS) entry which is preliminary data.</text>
</comment>
<sequence>MQTLGTAAATGAKRADARKNIAAIIEAATVSLAKDPNVSVNDIAKAAGVGRVTLYGHFDSRAALIREVVNRAIDDTDRELNDLDLEGDPREAIARLLEATWRLTHRYGSLVVAAEAALPPDDIHDAHVQPIIRMRGLIERGQASGAFRSDLPIAWLIEVAHSTVHGAADALHRGDITEAQAPALITDTVLAVLTPSR</sequence>
<dbReference type="InterPro" id="IPR009057">
    <property type="entry name" value="Homeodomain-like_sf"/>
</dbReference>
<evidence type="ECO:0000256" key="2">
    <source>
        <dbReference type="PROSITE-ProRule" id="PRU00335"/>
    </source>
</evidence>